<dbReference type="GO" id="GO:0003904">
    <property type="term" value="F:deoxyribodipyrimidine photo-lyase activity"/>
    <property type="evidence" value="ECO:0007669"/>
    <property type="project" value="TreeGrafter"/>
</dbReference>
<dbReference type="GeneID" id="92180852"/>
<feature type="binding site" evidence="4">
    <location>
        <begin position="377"/>
        <end position="381"/>
    </location>
    <ligand>
        <name>FAD</name>
        <dbReference type="ChEBI" id="CHEBI:57692"/>
    </ligand>
</feature>
<name>A0AAW0YZP3_9TREE</name>
<dbReference type="InterPro" id="IPR006050">
    <property type="entry name" value="DNA_photolyase_N"/>
</dbReference>
<dbReference type="AlphaFoldDB" id="A0AAW0YZP3"/>
<dbReference type="GO" id="GO:0000719">
    <property type="term" value="P:photoreactive repair"/>
    <property type="evidence" value="ECO:0007669"/>
    <property type="project" value="TreeGrafter"/>
</dbReference>
<feature type="binding site" evidence="4">
    <location>
        <begin position="421"/>
        <end position="428"/>
    </location>
    <ligand>
        <name>FAD</name>
        <dbReference type="ChEBI" id="CHEBI:57692"/>
    </ligand>
</feature>
<dbReference type="GO" id="GO:0071949">
    <property type="term" value="F:FAD binding"/>
    <property type="evidence" value="ECO:0007669"/>
    <property type="project" value="TreeGrafter"/>
</dbReference>
<dbReference type="GO" id="GO:0003684">
    <property type="term" value="F:damaged DNA binding"/>
    <property type="evidence" value="ECO:0007669"/>
    <property type="project" value="TreeGrafter"/>
</dbReference>
<feature type="binding site" evidence="4">
    <location>
        <begin position="550"/>
        <end position="552"/>
    </location>
    <ligand>
        <name>FAD</name>
        <dbReference type="ChEBI" id="CHEBI:57692"/>
    </ligand>
</feature>
<dbReference type="PRINTS" id="PR00147">
    <property type="entry name" value="DNAPHOTLYASE"/>
</dbReference>
<keyword evidence="9" id="KW-1185">Reference proteome</keyword>
<feature type="region of interest" description="Disordered" evidence="6">
    <location>
        <begin position="467"/>
        <end position="490"/>
    </location>
</feature>
<evidence type="ECO:0000256" key="6">
    <source>
        <dbReference type="SAM" id="MobiDB-lite"/>
    </source>
</evidence>
<evidence type="ECO:0000256" key="3">
    <source>
        <dbReference type="ARBA" id="ARBA00022827"/>
    </source>
</evidence>
<feature type="compositionally biased region" description="Gly residues" evidence="6">
    <location>
        <begin position="697"/>
        <end position="707"/>
    </location>
</feature>
<dbReference type="Gene3D" id="3.40.50.620">
    <property type="entry name" value="HUPs"/>
    <property type="match status" value="1"/>
</dbReference>
<dbReference type="Gene3D" id="1.10.579.10">
    <property type="entry name" value="DNA Cyclobutane Dipyrimidine Photolyase, subunit A, domain 3"/>
    <property type="match status" value="1"/>
</dbReference>
<evidence type="ECO:0000256" key="4">
    <source>
        <dbReference type="PIRSR" id="PIRSR602081-1"/>
    </source>
</evidence>
<dbReference type="PROSITE" id="PS51645">
    <property type="entry name" value="PHR_CRY_ALPHA_BETA"/>
    <property type="match status" value="1"/>
</dbReference>
<dbReference type="PANTHER" id="PTHR11455">
    <property type="entry name" value="CRYPTOCHROME"/>
    <property type="match status" value="1"/>
</dbReference>
<keyword evidence="3 4" id="KW-0274">FAD</keyword>
<feature type="compositionally biased region" description="Gly residues" evidence="6">
    <location>
        <begin position="639"/>
        <end position="668"/>
    </location>
</feature>
<feature type="binding site" evidence="4">
    <location>
        <position position="364"/>
    </location>
    <ligand>
        <name>FAD</name>
        <dbReference type="ChEBI" id="CHEBI:57692"/>
    </ligand>
</feature>
<dbReference type="InterPro" id="IPR002081">
    <property type="entry name" value="Cryptochrome/DNA_photolyase_1"/>
</dbReference>
<dbReference type="Pfam" id="PF03441">
    <property type="entry name" value="FAD_binding_7"/>
    <property type="match status" value="1"/>
</dbReference>
<dbReference type="InterPro" id="IPR036134">
    <property type="entry name" value="Crypto/Photolyase_FAD-like_sf"/>
</dbReference>
<organism evidence="8 9">
    <name type="scientific">Kwoniella newhampshirensis</name>
    <dbReference type="NCBI Taxonomy" id="1651941"/>
    <lineage>
        <taxon>Eukaryota</taxon>
        <taxon>Fungi</taxon>
        <taxon>Dikarya</taxon>
        <taxon>Basidiomycota</taxon>
        <taxon>Agaricomycotina</taxon>
        <taxon>Tremellomycetes</taxon>
        <taxon>Tremellales</taxon>
        <taxon>Cryptococcaceae</taxon>
        <taxon>Kwoniella</taxon>
    </lineage>
</organism>
<dbReference type="PANTHER" id="PTHR11455:SF22">
    <property type="entry name" value="CRYPTOCHROME DASH"/>
    <property type="match status" value="1"/>
</dbReference>
<feature type="compositionally biased region" description="Basic and acidic residues" evidence="6">
    <location>
        <begin position="67"/>
        <end position="77"/>
    </location>
</feature>
<dbReference type="KEGG" id="kne:92180852"/>
<comment type="cofactor">
    <cofactor evidence="4">
        <name>FAD</name>
        <dbReference type="ChEBI" id="CHEBI:57692"/>
    </cofactor>
    <text evidence="4">Binds 1 FAD per subunit.</text>
</comment>
<dbReference type="EMBL" id="JBCAWK010000006">
    <property type="protein sequence ID" value="KAK8854855.1"/>
    <property type="molecule type" value="Genomic_DNA"/>
</dbReference>
<dbReference type="InterPro" id="IPR036155">
    <property type="entry name" value="Crypto/Photolyase_N_sf"/>
</dbReference>
<dbReference type="InterPro" id="IPR005101">
    <property type="entry name" value="Cryptochr/Photolyase_FAD-bd"/>
</dbReference>
<dbReference type="Proteomes" id="UP001388673">
    <property type="component" value="Unassembled WGS sequence"/>
</dbReference>
<feature type="site" description="Electron transfer via tryptophanyl radical" evidence="5">
    <location>
        <position position="560"/>
    </location>
</feature>
<feature type="region of interest" description="Disordered" evidence="6">
    <location>
        <begin position="623"/>
        <end position="713"/>
    </location>
</feature>
<feature type="site" description="Electron transfer via tryptophanyl radical" evidence="5">
    <location>
        <position position="537"/>
    </location>
</feature>
<dbReference type="Pfam" id="PF00875">
    <property type="entry name" value="DNA_photolyase"/>
    <property type="match status" value="1"/>
</dbReference>
<protein>
    <recommendedName>
        <fullName evidence="7">Photolyase/cryptochrome alpha/beta domain-containing protein</fullName>
    </recommendedName>
</protein>
<feature type="domain" description="Photolyase/cryptochrome alpha/beta" evidence="7">
    <location>
        <begin position="6"/>
        <end position="193"/>
    </location>
</feature>
<dbReference type="SUPFAM" id="SSF52425">
    <property type="entry name" value="Cryptochrome/photolyase, N-terminal domain"/>
    <property type="match status" value="1"/>
</dbReference>
<dbReference type="Gene3D" id="1.25.40.80">
    <property type="match status" value="1"/>
</dbReference>
<comment type="similarity">
    <text evidence="1">Belongs to the DNA photolyase class-1 family.</text>
</comment>
<gene>
    <name evidence="8" type="ORF">IAR55_003594</name>
</gene>
<feature type="compositionally biased region" description="Gly residues" evidence="6">
    <location>
        <begin position="676"/>
        <end position="687"/>
    </location>
</feature>
<dbReference type="RefSeq" id="XP_066803093.1">
    <property type="nucleotide sequence ID" value="XM_066946701.1"/>
</dbReference>
<evidence type="ECO:0000259" key="7">
    <source>
        <dbReference type="PROSITE" id="PS51645"/>
    </source>
</evidence>
<keyword evidence="2 4" id="KW-0285">Flavoprotein</keyword>
<comment type="caution">
    <text evidence="8">The sequence shown here is derived from an EMBL/GenBank/DDBJ whole genome shotgun (WGS) entry which is preliminary data.</text>
</comment>
<proteinExistence type="inferred from homology"/>
<feature type="site" description="Electron transfer via tryptophanyl radical" evidence="5">
    <location>
        <position position="479"/>
    </location>
</feature>
<evidence type="ECO:0000313" key="9">
    <source>
        <dbReference type="Proteomes" id="UP001388673"/>
    </source>
</evidence>
<dbReference type="SUPFAM" id="SSF48173">
    <property type="entry name" value="Cryptochrome/photolyase FAD-binding domain"/>
    <property type="match status" value="1"/>
</dbReference>
<evidence type="ECO:0000256" key="2">
    <source>
        <dbReference type="ARBA" id="ARBA00022630"/>
    </source>
</evidence>
<evidence type="ECO:0000256" key="1">
    <source>
        <dbReference type="ARBA" id="ARBA00005862"/>
    </source>
</evidence>
<evidence type="ECO:0000313" key="8">
    <source>
        <dbReference type="EMBL" id="KAK8854855.1"/>
    </source>
</evidence>
<reference evidence="8 9" key="1">
    <citation type="journal article" date="2024" name="bioRxiv">
        <title>Comparative genomics of Cryptococcus and Kwoniella reveals pathogenesis evolution and contrasting karyotype dynamics via intercentromeric recombination or chromosome fusion.</title>
        <authorList>
            <person name="Coelho M.A."/>
            <person name="David-Palma M."/>
            <person name="Shea T."/>
            <person name="Bowers K."/>
            <person name="McGinley-Smith S."/>
            <person name="Mohammad A.W."/>
            <person name="Gnirke A."/>
            <person name="Yurkov A.M."/>
            <person name="Nowrousian M."/>
            <person name="Sun S."/>
            <person name="Cuomo C.A."/>
            <person name="Heitman J."/>
        </authorList>
    </citation>
    <scope>NUCLEOTIDE SEQUENCE [LARGE SCALE GENOMIC DNA]</scope>
    <source>
        <strain evidence="8 9">CBS 13917</strain>
    </source>
</reference>
<evidence type="ECO:0000256" key="5">
    <source>
        <dbReference type="PIRSR" id="PIRSR602081-2"/>
    </source>
</evidence>
<accession>A0AAW0YZP3</accession>
<feature type="region of interest" description="Disordered" evidence="6">
    <location>
        <begin position="51"/>
        <end position="94"/>
    </location>
</feature>
<sequence>MSNRQNTFVHLHTFDLRLHDSPSLHISHQPNHPSTHFLPIYIFDPRQLDLSGLPNAPSSPSSSESDTVAKEQIEDHTTHRHKPTRASPKSRVGGFHRTSPYRLRFLLEAVYSLREGYRRSGGDMLIGYGKPEVVLPSLIKNLNGGETTVVQDVYAQKEYTVEEVGMLRRLSDALREIGDGSEVHFGLNDSKTLLPLDHLPFKASKDTPDVYTSFRKNVEGLGLDLGGGMLVEPLHTAQWDQDGQGVRVCVGKNRTKLKPFPRLDLKNTGLSTREGGWISQDDKFDTIDGMYSVLAQPLLDNPPIGGWSSATPTNTESLPPLHPSTAVPFLGSETAGLARLEDYVGHPDSSSKQGWQGGAKARRYKETRNGLLGEAFSTKFSAWFSLGSLSPKEVGWRVGGMLDSVARDKEAYKNVYWILFELLWRDFFQFTTYKYSLTPTTKAKQPTPFTPNSTLFNPTGYSSQISTYPANQRPRPSDWHSPNLDDPEDPARKWCEGRTGVPFIDANMRELKETGWMSNRGRQNVASFLVKDLYVDWRIGAEFFEMHLVDYDTCSNWGNWQYQAGVGNDPRSSRQFNPIKQAGSYDPTNEYVQLWIPELKGVPKEYVQVPWVMNDKSKLGEYEKKPISESPNWKKFYPGNGGGRGGGGGGSHGSSGGGGSGGRGGARSGYGERNGHVGGAGGGTGGRGGRRGRGRSGHGSGNRGPKGGMMNDE</sequence>
<dbReference type="InterPro" id="IPR014729">
    <property type="entry name" value="Rossmann-like_a/b/a_fold"/>
</dbReference>